<feature type="domain" description="RlpA-like protein double-psi beta-barrel" evidence="3">
    <location>
        <begin position="24"/>
        <end position="111"/>
    </location>
</feature>
<dbReference type="SUPFAM" id="SSF50685">
    <property type="entry name" value="Barwin-like endoglucanases"/>
    <property type="match status" value="1"/>
</dbReference>
<protein>
    <recommendedName>
        <fullName evidence="3">RlpA-like protein double-psi beta-barrel domain-containing protein</fullName>
    </recommendedName>
</protein>
<dbReference type="CDD" id="cd22191">
    <property type="entry name" value="DPBB_RlpA_EXP_N-like"/>
    <property type="match status" value="1"/>
</dbReference>
<dbReference type="AlphaFoldDB" id="A0A8H7C114"/>
<dbReference type="PANTHER" id="PTHR31836">
    <property type="match status" value="1"/>
</dbReference>
<dbReference type="InterPro" id="IPR009009">
    <property type="entry name" value="RlpA-like_DPBB"/>
</dbReference>
<feature type="signal peptide" evidence="2">
    <location>
        <begin position="1"/>
        <end position="22"/>
    </location>
</feature>
<evidence type="ECO:0000313" key="4">
    <source>
        <dbReference type="EMBL" id="KAF7759634.1"/>
    </source>
</evidence>
<evidence type="ECO:0000256" key="2">
    <source>
        <dbReference type="SAM" id="SignalP"/>
    </source>
</evidence>
<sequence length="115" mass="12256">MKFSNSLSALLVSANLMLAAKAYKGDATFYDPGLGACGHTNQAHELVVALPSAKYGSGDHCSKHVGIHYKGKYVKAKVVDKCPGCGSNDLDISPTAFSHLASQDLGRIKVDWEFL</sequence>
<evidence type="ECO:0000256" key="1">
    <source>
        <dbReference type="ARBA" id="ARBA00022729"/>
    </source>
</evidence>
<feature type="chain" id="PRO_5034061148" description="RlpA-like protein double-psi beta-barrel domain-containing protein" evidence="2">
    <location>
        <begin position="23"/>
        <end position="115"/>
    </location>
</feature>
<dbReference type="PANTHER" id="PTHR31836:SF28">
    <property type="entry name" value="SRCR DOMAIN-CONTAINING PROTEIN-RELATED"/>
    <property type="match status" value="1"/>
</dbReference>
<dbReference type="EMBL" id="JABXXO010000016">
    <property type="protein sequence ID" value="KAF7759634.1"/>
    <property type="molecule type" value="Genomic_DNA"/>
</dbReference>
<proteinExistence type="predicted"/>
<organism evidence="4 5">
    <name type="scientific">Agaricus bisporus var. burnettii</name>
    <dbReference type="NCBI Taxonomy" id="192524"/>
    <lineage>
        <taxon>Eukaryota</taxon>
        <taxon>Fungi</taxon>
        <taxon>Dikarya</taxon>
        <taxon>Basidiomycota</taxon>
        <taxon>Agaricomycotina</taxon>
        <taxon>Agaricomycetes</taxon>
        <taxon>Agaricomycetidae</taxon>
        <taxon>Agaricales</taxon>
        <taxon>Agaricineae</taxon>
        <taxon>Agaricaceae</taxon>
        <taxon>Agaricus</taxon>
    </lineage>
</organism>
<accession>A0A8H7C114</accession>
<gene>
    <name evidence="4" type="ORF">Agabi119p4_11329</name>
</gene>
<dbReference type="Proteomes" id="UP000629468">
    <property type="component" value="Unassembled WGS sequence"/>
</dbReference>
<dbReference type="Gene3D" id="2.40.40.10">
    <property type="entry name" value="RlpA-like domain"/>
    <property type="match status" value="1"/>
</dbReference>
<reference evidence="4 5" key="1">
    <citation type="journal article" name="Sci. Rep.">
        <title>Telomere-to-telomere assembled and centromere annotated genomes of the two main subspecies of the button mushroom Agaricus bisporus reveal especially polymorphic chromosome ends.</title>
        <authorList>
            <person name="Sonnenberg A.S.M."/>
            <person name="Sedaghat-Telgerd N."/>
            <person name="Lavrijssen B."/>
            <person name="Ohm R.A."/>
            <person name="Hendrickx P.M."/>
            <person name="Scholtmeijer K."/>
            <person name="Baars J.J.P."/>
            <person name="van Peer A."/>
        </authorList>
    </citation>
    <scope>NUCLEOTIDE SEQUENCE [LARGE SCALE GENOMIC DNA]</scope>
    <source>
        <strain evidence="4 5">H119_p4</strain>
    </source>
</reference>
<dbReference type="Pfam" id="PF03330">
    <property type="entry name" value="DPBB_1"/>
    <property type="match status" value="1"/>
</dbReference>
<keyword evidence="1 2" id="KW-0732">Signal</keyword>
<evidence type="ECO:0000313" key="5">
    <source>
        <dbReference type="Proteomes" id="UP000629468"/>
    </source>
</evidence>
<name>A0A8H7C114_AGABI</name>
<dbReference type="InterPro" id="IPR036908">
    <property type="entry name" value="RlpA-like_sf"/>
</dbReference>
<dbReference type="InterPro" id="IPR051477">
    <property type="entry name" value="Expansin_CellWall"/>
</dbReference>
<comment type="caution">
    <text evidence="4">The sequence shown here is derived from an EMBL/GenBank/DDBJ whole genome shotgun (WGS) entry which is preliminary data.</text>
</comment>
<evidence type="ECO:0000259" key="3">
    <source>
        <dbReference type="Pfam" id="PF03330"/>
    </source>
</evidence>